<sequence length="347" mass="37230">MLRVRKKLVATVALCTLVLTLAIFTGAFETKLSPINLSPSQLHKGERYLVTVQAIELQDTISASVSAQENTRVASRILAQIESIEVRAGQAVKQGQIIATLADEQLQTTVKQVSAQSEANDVQLAQAQKQLNRVNALLDRGLVARDQVDKWQSSVDELSARRTALIEQLKGAKVALGYTQIVAPISGVVVERLVEPGDMVTPGMAVLDLFNPASLQISASVGASLVSKLQVGAELAVKIGALERMLQGQISEIVPVADNLARQFLIKLDVVTPAGIKPGMYAEVYLPSQTVNRVLIPSKLVKRAGQLTMVDVIENGVRSRRLIRLGSRYGDSVMVISGLSAGEVLAI</sequence>
<dbReference type="PANTHER" id="PTHR30469:SF15">
    <property type="entry name" value="HLYD FAMILY OF SECRETION PROTEINS"/>
    <property type="match status" value="1"/>
</dbReference>
<dbReference type="NCBIfam" id="TIGR01730">
    <property type="entry name" value="RND_mfp"/>
    <property type="match status" value="1"/>
</dbReference>
<dbReference type="Pfam" id="PF25973">
    <property type="entry name" value="BSH_CzcB"/>
    <property type="match status" value="1"/>
</dbReference>
<comment type="similarity">
    <text evidence="1">Belongs to the membrane fusion protein (MFP) (TC 8.A.1) family.</text>
</comment>
<name>A0A166YTV6_9GAMM</name>
<evidence type="ECO:0000259" key="4">
    <source>
        <dbReference type="Pfam" id="PF25973"/>
    </source>
</evidence>
<gene>
    <name evidence="5" type="ORF">N475_08920</name>
</gene>
<accession>A0A166YTV6</accession>
<protein>
    <submittedName>
        <fullName evidence="5">Uncharacterized protein</fullName>
    </submittedName>
</protein>
<proteinExistence type="inferred from homology"/>
<dbReference type="InterPro" id="IPR006143">
    <property type="entry name" value="RND_pump_MFP"/>
</dbReference>
<keyword evidence="6" id="KW-1185">Reference proteome</keyword>
<feature type="domain" description="CzcB-like barrel-sandwich hybrid" evidence="4">
    <location>
        <begin position="71"/>
        <end position="206"/>
    </location>
</feature>
<organism evidence="5 6">
    <name type="scientific">Pseudoalteromonas luteoviolacea DSM 6061</name>
    <dbReference type="NCBI Taxonomy" id="1365250"/>
    <lineage>
        <taxon>Bacteria</taxon>
        <taxon>Pseudomonadati</taxon>
        <taxon>Pseudomonadota</taxon>
        <taxon>Gammaproteobacteria</taxon>
        <taxon>Alteromonadales</taxon>
        <taxon>Pseudoalteromonadaceae</taxon>
        <taxon>Pseudoalteromonas</taxon>
    </lineage>
</organism>
<evidence type="ECO:0000259" key="3">
    <source>
        <dbReference type="Pfam" id="PF25967"/>
    </source>
</evidence>
<dbReference type="Gene3D" id="2.40.30.170">
    <property type="match status" value="1"/>
</dbReference>
<dbReference type="InterPro" id="IPR058627">
    <property type="entry name" value="MdtA-like_C"/>
</dbReference>
<comment type="caution">
    <text evidence="5">The sequence shown here is derived from an EMBL/GenBank/DDBJ whole genome shotgun (WGS) entry which is preliminary data.</text>
</comment>
<dbReference type="Gene3D" id="2.40.420.20">
    <property type="match status" value="1"/>
</dbReference>
<dbReference type="Pfam" id="PF25954">
    <property type="entry name" value="Beta-barrel_RND_2"/>
    <property type="match status" value="1"/>
</dbReference>
<dbReference type="GeneID" id="57364197"/>
<evidence type="ECO:0000259" key="2">
    <source>
        <dbReference type="Pfam" id="PF25954"/>
    </source>
</evidence>
<dbReference type="RefSeq" id="WP_063355791.1">
    <property type="nucleotide sequence ID" value="NZ_AQHB01000038.1"/>
</dbReference>
<dbReference type="SUPFAM" id="SSF111369">
    <property type="entry name" value="HlyD-like secretion proteins"/>
    <property type="match status" value="1"/>
</dbReference>
<dbReference type="AlphaFoldDB" id="A0A166YTV6"/>
<dbReference type="GO" id="GO:1990281">
    <property type="term" value="C:efflux pump complex"/>
    <property type="evidence" value="ECO:0007669"/>
    <property type="project" value="TreeGrafter"/>
</dbReference>
<reference evidence="5 6" key="1">
    <citation type="submission" date="2013-07" db="EMBL/GenBank/DDBJ databases">
        <title>Comparative Genomic and Metabolomic Analysis of Twelve Strains of Pseudoalteromonas luteoviolacea.</title>
        <authorList>
            <person name="Vynne N.G."/>
            <person name="Mansson M."/>
            <person name="Gram L."/>
        </authorList>
    </citation>
    <scope>NUCLEOTIDE SEQUENCE [LARGE SCALE GENOMIC DNA]</scope>
    <source>
        <strain evidence="5 6">DSM 6061</strain>
    </source>
</reference>
<dbReference type="PANTHER" id="PTHR30469">
    <property type="entry name" value="MULTIDRUG RESISTANCE PROTEIN MDTA"/>
    <property type="match status" value="1"/>
</dbReference>
<dbReference type="InterPro" id="IPR058792">
    <property type="entry name" value="Beta-barrel_RND_2"/>
</dbReference>
<evidence type="ECO:0000313" key="5">
    <source>
        <dbReference type="EMBL" id="KZN43515.1"/>
    </source>
</evidence>
<dbReference type="EMBL" id="AUYB01000079">
    <property type="protein sequence ID" value="KZN43515.1"/>
    <property type="molecule type" value="Genomic_DNA"/>
</dbReference>
<dbReference type="Pfam" id="PF25967">
    <property type="entry name" value="RND-MFP_C"/>
    <property type="match status" value="1"/>
</dbReference>
<dbReference type="Gene3D" id="1.10.287.470">
    <property type="entry name" value="Helix hairpin bin"/>
    <property type="match status" value="1"/>
</dbReference>
<dbReference type="GO" id="GO:0015562">
    <property type="term" value="F:efflux transmembrane transporter activity"/>
    <property type="evidence" value="ECO:0007669"/>
    <property type="project" value="TreeGrafter"/>
</dbReference>
<feature type="domain" description="CusB-like beta-barrel" evidence="2">
    <location>
        <begin position="218"/>
        <end position="288"/>
    </location>
</feature>
<evidence type="ECO:0000313" key="6">
    <source>
        <dbReference type="Proteomes" id="UP000076643"/>
    </source>
</evidence>
<dbReference type="Proteomes" id="UP000076643">
    <property type="component" value="Unassembled WGS sequence"/>
</dbReference>
<evidence type="ECO:0000256" key="1">
    <source>
        <dbReference type="ARBA" id="ARBA00009477"/>
    </source>
</evidence>
<dbReference type="InterPro" id="IPR058647">
    <property type="entry name" value="BSH_CzcB-like"/>
</dbReference>
<dbReference type="PATRIC" id="fig|1365250.3.peg.767"/>
<feature type="domain" description="Multidrug resistance protein MdtA-like C-terminal permuted SH3" evidence="3">
    <location>
        <begin position="292"/>
        <end position="343"/>
    </location>
</feature>
<dbReference type="Gene3D" id="2.40.50.100">
    <property type="match status" value="1"/>
</dbReference>